<dbReference type="RefSeq" id="WP_270119675.1">
    <property type="nucleotide sequence ID" value="NZ_BAAAOM010000001.1"/>
</dbReference>
<comment type="caution">
    <text evidence="5">The sequence shown here is derived from an EMBL/GenBank/DDBJ whole genome shotgun (WGS) entry which is preliminary data.</text>
</comment>
<dbReference type="EMBL" id="JAPZVQ010000001">
    <property type="protein sequence ID" value="MDA1383578.1"/>
    <property type="molecule type" value="Genomic_DNA"/>
</dbReference>
<dbReference type="AlphaFoldDB" id="A0A9X3T6X7"/>
<dbReference type="PANTHER" id="PTHR42756">
    <property type="entry name" value="TRANSCRIPTIONAL REGULATOR, MARR"/>
    <property type="match status" value="1"/>
</dbReference>
<dbReference type="SUPFAM" id="SSF46785">
    <property type="entry name" value="Winged helix' DNA-binding domain"/>
    <property type="match status" value="1"/>
</dbReference>
<dbReference type="InterPro" id="IPR036390">
    <property type="entry name" value="WH_DNA-bd_sf"/>
</dbReference>
<evidence type="ECO:0000313" key="6">
    <source>
        <dbReference type="EMBL" id="MDR7341433.1"/>
    </source>
</evidence>
<organism evidence="5 7">
    <name type="scientific">Glycomyces lechevalierae</name>
    <dbReference type="NCBI Taxonomy" id="256034"/>
    <lineage>
        <taxon>Bacteria</taxon>
        <taxon>Bacillati</taxon>
        <taxon>Actinomycetota</taxon>
        <taxon>Actinomycetes</taxon>
        <taxon>Glycomycetales</taxon>
        <taxon>Glycomycetaceae</taxon>
        <taxon>Glycomyces</taxon>
    </lineage>
</organism>
<dbReference type="InterPro" id="IPR000835">
    <property type="entry name" value="HTH_MarR-typ"/>
</dbReference>
<keyword evidence="3" id="KW-0804">Transcription</keyword>
<dbReference type="PANTHER" id="PTHR42756:SF1">
    <property type="entry name" value="TRANSCRIPTIONAL REPRESSOR OF EMRAB OPERON"/>
    <property type="match status" value="1"/>
</dbReference>
<evidence type="ECO:0000313" key="7">
    <source>
        <dbReference type="Proteomes" id="UP001145799"/>
    </source>
</evidence>
<evidence type="ECO:0000256" key="1">
    <source>
        <dbReference type="ARBA" id="ARBA00023015"/>
    </source>
</evidence>
<gene>
    <name evidence="6" type="ORF">J2S69_005152</name>
    <name evidence="5" type="ORF">O2L01_01180</name>
</gene>
<dbReference type="InterPro" id="IPR036388">
    <property type="entry name" value="WH-like_DNA-bd_sf"/>
</dbReference>
<dbReference type="Gene3D" id="1.10.10.10">
    <property type="entry name" value="Winged helix-like DNA-binding domain superfamily/Winged helix DNA-binding domain"/>
    <property type="match status" value="1"/>
</dbReference>
<evidence type="ECO:0000256" key="2">
    <source>
        <dbReference type="ARBA" id="ARBA00023125"/>
    </source>
</evidence>
<protein>
    <submittedName>
        <fullName evidence="5 6">MarR family transcriptional regulator</fullName>
    </submittedName>
</protein>
<name>A0A9X3T6X7_9ACTN</name>
<dbReference type="Pfam" id="PF12802">
    <property type="entry name" value="MarR_2"/>
    <property type="match status" value="1"/>
</dbReference>
<reference evidence="6 8" key="2">
    <citation type="submission" date="2023-07" db="EMBL/GenBank/DDBJ databases">
        <title>Sequencing the genomes of 1000 actinobacteria strains.</title>
        <authorList>
            <person name="Klenk H.-P."/>
        </authorList>
    </citation>
    <scope>NUCLEOTIDE SEQUENCE [LARGE SCALE GENOMIC DNA]</scope>
    <source>
        <strain evidence="6 8">DSM 44724</strain>
    </source>
</reference>
<evidence type="ECO:0000313" key="5">
    <source>
        <dbReference type="EMBL" id="MDA1383578.1"/>
    </source>
</evidence>
<keyword evidence="1" id="KW-0805">Transcription regulation</keyword>
<dbReference type="Proteomes" id="UP001145799">
    <property type="component" value="Unassembled WGS sequence"/>
</dbReference>
<dbReference type="PROSITE" id="PS50995">
    <property type="entry name" value="HTH_MARR_2"/>
    <property type="match status" value="1"/>
</dbReference>
<dbReference type="Proteomes" id="UP001183604">
    <property type="component" value="Unassembled WGS sequence"/>
</dbReference>
<sequence length="166" mass="18166">MTLDAAEDAVDRLLADWKRERPELPTERLATFMRLAYVAQHGVGPVGNEAIGRHGLQQGEFDVLASLRRSGAPYTRTPSALSAELMMSRAGMTKRIDGLEAAGLVERALSADDRRSFQITLSAEGKRVVDAALEDLVASFGDLMGRMTKREQEGLDRALRALMPPN</sequence>
<dbReference type="PRINTS" id="PR00598">
    <property type="entry name" value="HTHMARR"/>
</dbReference>
<evidence type="ECO:0000256" key="3">
    <source>
        <dbReference type="ARBA" id="ARBA00023163"/>
    </source>
</evidence>
<dbReference type="GO" id="GO:0003677">
    <property type="term" value="F:DNA binding"/>
    <property type="evidence" value="ECO:0007669"/>
    <property type="project" value="UniProtKB-KW"/>
</dbReference>
<dbReference type="EMBL" id="JAVDYD010000001">
    <property type="protein sequence ID" value="MDR7341433.1"/>
    <property type="molecule type" value="Genomic_DNA"/>
</dbReference>
<accession>A0A9X3T6X7</accession>
<evidence type="ECO:0000313" key="8">
    <source>
        <dbReference type="Proteomes" id="UP001183604"/>
    </source>
</evidence>
<dbReference type="SMART" id="SM00347">
    <property type="entry name" value="HTH_MARR"/>
    <property type="match status" value="1"/>
</dbReference>
<dbReference type="GO" id="GO:0003700">
    <property type="term" value="F:DNA-binding transcription factor activity"/>
    <property type="evidence" value="ECO:0007669"/>
    <property type="project" value="InterPro"/>
</dbReference>
<keyword evidence="2 6" id="KW-0238">DNA-binding</keyword>
<feature type="domain" description="HTH marR-type" evidence="4">
    <location>
        <begin position="26"/>
        <end position="164"/>
    </location>
</feature>
<proteinExistence type="predicted"/>
<evidence type="ECO:0000259" key="4">
    <source>
        <dbReference type="PROSITE" id="PS50995"/>
    </source>
</evidence>
<keyword evidence="8" id="KW-1185">Reference proteome</keyword>
<reference evidence="5" key="1">
    <citation type="submission" date="2022-12" db="EMBL/GenBank/DDBJ databases">
        <title>Gycomyces niveus sp.nov., a novel actinomycete isolated from soil in Shouguang.</title>
        <authorList>
            <person name="Yang X."/>
        </authorList>
    </citation>
    <scope>NUCLEOTIDE SEQUENCE</scope>
    <source>
        <strain evidence="5">DSM 44724</strain>
    </source>
</reference>